<dbReference type="Proteomes" id="UP000662931">
    <property type="component" value="Chromosome 2"/>
</dbReference>
<evidence type="ECO:0000313" key="4">
    <source>
        <dbReference type="EMBL" id="QPG74851.1"/>
    </source>
</evidence>
<feature type="compositionally biased region" description="Acidic residues" evidence="2">
    <location>
        <begin position="70"/>
        <end position="94"/>
    </location>
</feature>
<dbReference type="InterPro" id="IPR016135">
    <property type="entry name" value="UBQ-conjugating_enzyme/RWD"/>
</dbReference>
<organism evidence="4 5">
    <name type="scientific">Eeniella nana</name>
    <name type="common">Yeast</name>
    <name type="synonym">Brettanomyces nanus</name>
    <dbReference type="NCBI Taxonomy" id="13502"/>
    <lineage>
        <taxon>Eukaryota</taxon>
        <taxon>Fungi</taxon>
        <taxon>Dikarya</taxon>
        <taxon>Ascomycota</taxon>
        <taxon>Saccharomycotina</taxon>
        <taxon>Pichiomycetes</taxon>
        <taxon>Pichiales</taxon>
        <taxon>Pichiaceae</taxon>
        <taxon>Brettanomyces</taxon>
    </lineage>
</organism>
<dbReference type="SUPFAM" id="SSF54495">
    <property type="entry name" value="UBC-like"/>
    <property type="match status" value="1"/>
</dbReference>
<protein>
    <recommendedName>
        <fullName evidence="3">RWD domain-containing protein</fullName>
    </recommendedName>
</protein>
<evidence type="ECO:0000256" key="2">
    <source>
        <dbReference type="SAM" id="MobiDB-lite"/>
    </source>
</evidence>
<reference evidence="4" key="1">
    <citation type="submission" date="2020-10" db="EMBL/GenBank/DDBJ databases">
        <authorList>
            <person name="Roach M.J.R."/>
        </authorList>
    </citation>
    <scope>NUCLEOTIDE SEQUENCE</scope>
    <source>
        <strain evidence="4">CBS 1945</strain>
    </source>
</reference>
<sequence>MDPLKEQKQEVEILKSIYPDELELISGKEFTINLLLDVSSERKHAVKLHIRYPAAYPEVAPELWVTEGEIGIDGDDDDGENYNSEDGDDDSDDQETVELKDSQRAVNLIETIDLGKNDYSQLAEKLDKEAKLNIGMPSAFTLASVLKDEAEQLFNDKVEQEAQKLENLRVVREKKEQRKFVGTKVTDESFSKWRAKIREEMGYDGRMKKRFQEIHQGKLTGKEIFERGLAGEEDASTATVNEVAEGVDKVII</sequence>
<evidence type="ECO:0000259" key="3">
    <source>
        <dbReference type="PROSITE" id="PS50908"/>
    </source>
</evidence>
<dbReference type="InterPro" id="IPR040213">
    <property type="entry name" value="GIR2-like"/>
</dbReference>
<keyword evidence="5" id="KW-1185">Reference proteome</keyword>
<dbReference type="RefSeq" id="XP_038778416.1">
    <property type="nucleotide sequence ID" value="XM_038922488.1"/>
</dbReference>
<dbReference type="PANTHER" id="PTHR12292">
    <property type="entry name" value="RWD DOMAIN-CONTAINING PROTEIN"/>
    <property type="match status" value="1"/>
</dbReference>
<evidence type="ECO:0000313" key="5">
    <source>
        <dbReference type="Proteomes" id="UP000662931"/>
    </source>
</evidence>
<evidence type="ECO:0000256" key="1">
    <source>
        <dbReference type="SAM" id="Coils"/>
    </source>
</evidence>
<name>A0A875RZ95_EENNA</name>
<accession>A0A875RZ95</accession>
<gene>
    <name evidence="4" type="ORF">FOA43_002187</name>
</gene>
<dbReference type="InterPro" id="IPR006575">
    <property type="entry name" value="RWD_dom"/>
</dbReference>
<dbReference type="EMBL" id="CP064813">
    <property type="protein sequence ID" value="QPG74851.1"/>
    <property type="molecule type" value="Genomic_DNA"/>
</dbReference>
<feature type="coiled-coil region" evidence="1">
    <location>
        <begin position="143"/>
        <end position="178"/>
    </location>
</feature>
<proteinExistence type="predicted"/>
<feature type="region of interest" description="Disordered" evidence="2">
    <location>
        <begin position="69"/>
        <end position="94"/>
    </location>
</feature>
<keyword evidence="1" id="KW-0175">Coiled coil</keyword>
<dbReference type="Pfam" id="PF05773">
    <property type="entry name" value="RWD"/>
    <property type="match status" value="1"/>
</dbReference>
<dbReference type="AlphaFoldDB" id="A0A875RZ95"/>
<dbReference type="KEGG" id="bnn:FOA43_002187"/>
<dbReference type="Gene3D" id="3.10.110.10">
    <property type="entry name" value="Ubiquitin Conjugating Enzyme"/>
    <property type="match status" value="1"/>
</dbReference>
<feature type="domain" description="RWD" evidence="3">
    <location>
        <begin position="9"/>
        <end position="153"/>
    </location>
</feature>
<dbReference type="OrthoDB" id="277175at2759"/>
<dbReference type="GeneID" id="62195588"/>
<dbReference type="PROSITE" id="PS50908">
    <property type="entry name" value="RWD"/>
    <property type="match status" value="1"/>
</dbReference>
<dbReference type="SMART" id="SM00591">
    <property type="entry name" value="RWD"/>
    <property type="match status" value="1"/>
</dbReference>